<feature type="region of interest" description="Disordered" evidence="7">
    <location>
        <begin position="180"/>
        <end position="199"/>
    </location>
</feature>
<reference evidence="9 10" key="1">
    <citation type="submission" date="2016-07" db="EMBL/GenBank/DDBJ databases">
        <title>Pervasive Adenine N6-methylation of Active Genes in Fungi.</title>
        <authorList>
            <consortium name="DOE Joint Genome Institute"/>
            <person name="Mondo S.J."/>
            <person name="Dannebaum R.O."/>
            <person name="Kuo R.C."/>
            <person name="Labutti K."/>
            <person name="Haridas S."/>
            <person name="Kuo A."/>
            <person name="Salamov A."/>
            <person name="Ahrendt S.R."/>
            <person name="Lipzen A."/>
            <person name="Sullivan W."/>
            <person name="Andreopoulos W.B."/>
            <person name="Clum A."/>
            <person name="Lindquist E."/>
            <person name="Daum C."/>
            <person name="Ramamoorthy G.K."/>
            <person name="Gryganskyi A."/>
            <person name="Culley D."/>
            <person name="Magnuson J.K."/>
            <person name="James T.Y."/>
            <person name="O'Malley M.A."/>
            <person name="Stajich J.E."/>
            <person name="Spatafora J.W."/>
            <person name="Visel A."/>
            <person name="Grigoriev I.V."/>
        </authorList>
    </citation>
    <scope>NUCLEOTIDE SEQUENCE [LARGE SCALE GENOMIC DNA]</scope>
    <source>
        <strain evidence="9 10">CBS 115471</strain>
    </source>
</reference>
<dbReference type="CDD" id="cd08047">
    <property type="entry name" value="TAF7"/>
    <property type="match status" value="1"/>
</dbReference>
<feature type="coiled-coil region" evidence="6">
    <location>
        <begin position="525"/>
        <end position="552"/>
    </location>
</feature>
<dbReference type="GO" id="GO:0005669">
    <property type="term" value="C:transcription factor TFIID complex"/>
    <property type="evidence" value="ECO:0007669"/>
    <property type="project" value="InterPro"/>
</dbReference>
<evidence type="ECO:0000256" key="1">
    <source>
        <dbReference type="ARBA" id="ARBA00004123"/>
    </source>
</evidence>
<sequence>MLKLKLKTSSAAPADPSSSDAAAESPAATPTIPTPVTAGGTKLKLKVSRASAVAAPDAEPAEAPKQKRKYTRKPKVDENGEPLAAAAKPAAKASKKRPREENGDHPSPTSKRRSKPTAKALNRDDAEDDELITAPPAASAPALSRPAPVRTQSMKISLKTGKVAPPQPSRSNTTMLRLKGHVGKPPARPPGVGYDSEAEDAEEDPAIENQFILRMQPGPDCDALRKAIEDKTIGKKVAEGGCGIGFRMLDREGRRAMVYIKSRIYAATMVDLPCVIESLKSWNKKDWVKTADICQLLLVLGPVKDEDEAKKYPLPPTIEPSSHQFAHGLTPPMHWVRKRRFRPRVSYRRIEEVEQTVDNLLEEDTAASELGGKVEYQVLDADKLNASDTSSDESSDDDASEDDEDDGMVHDHNGYVMPGIEGETPIADALDPQDLENQMMAALDDEMFGDASGDHDHQLVETPITATSHDVAMHALGLHDAAHHHPLPTTETPRSNQTETETESADDDGSDEDESDEDAVVDEDALAVQREQEMAREEIKELEKEIQSAWEQHNRTTNIPFQKKIKQKIERLETDLNVKKTMLGEEVD</sequence>
<feature type="compositionally biased region" description="Low complexity" evidence="7">
    <location>
        <begin position="134"/>
        <end position="148"/>
    </location>
</feature>
<feature type="compositionally biased region" description="Low complexity" evidence="7">
    <location>
        <begin position="48"/>
        <end position="63"/>
    </location>
</feature>
<evidence type="ECO:0000259" key="8">
    <source>
        <dbReference type="SMART" id="SM01370"/>
    </source>
</evidence>
<evidence type="ECO:0000313" key="10">
    <source>
        <dbReference type="Proteomes" id="UP000193144"/>
    </source>
</evidence>
<dbReference type="GO" id="GO:0016251">
    <property type="term" value="F:RNA polymerase II general transcription initiation factor activity"/>
    <property type="evidence" value="ECO:0007669"/>
    <property type="project" value="TreeGrafter"/>
</dbReference>
<keyword evidence="10" id="KW-1185">Reference proteome</keyword>
<evidence type="ECO:0000256" key="2">
    <source>
        <dbReference type="ARBA" id="ARBA00009368"/>
    </source>
</evidence>
<dbReference type="EMBL" id="MCFA01000086">
    <property type="protein sequence ID" value="ORY09436.1"/>
    <property type="molecule type" value="Genomic_DNA"/>
</dbReference>
<accession>A0A1Y1ZGP7</accession>
<keyword evidence="4" id="KW-0804">Transcription</keyword>
<comment type="caution">
    <text evidence="9">The sequence shown here is derived from an EMBL/GenBank/DDBJ whole genome shotgun (WGS) entry which is preliminary data.</text>
</comment>
<organism evidence="9 10">
    <name type="scientific">Clohesyomyces aquaticus</name>
    <dbReference type="NCBI Taxonomy" id="1231657"/>
    <lineage>
        <taxon>Eukaryota</taxon>
        <taxon>Fungi</taxon>
        <taxon>Dikarya</taxon>
        <taxon>Ascomycota</taxon>
        <taxon>Pezizomycotina</taxon>
        <taxon>Dothideomycetes</taxon>
        <taxon>Pleosporomycetidae</taxon>
        <taxon>Pleosporales</taxon>
        <taxon>Lindgomycetaceae</taxon>
        <taxon>Clohesyomyces</taxon>
    </lineage>
</organism>
<dbReference type="InterPro" id="IPR006751">
    <property type="entry name" value="TAFII55_prot_cons_reg"/>
</dbReference>
<name>A0A1Y1ZGP7_9PLEO</name>
<evidence type="ECO:0000256" key="7">
    <source>
        <dbReference type="SAM" id="MobiDB-lite"/>
    </source>
</evidence>
<feature type="region of interest" description="Disordered" evidence="7">
    <location>
        <begin position="382"/>
        <end position="421"/>
    </location>
</feature>
<feature type="domain" description="TAFII55 protein conserved region" evidence="8">
    <location>
        <begin position="207"/>
        <end position="368"/>
    </location>
</feature>
<dbReference type="PANTHER" id="PTHR12228:SF0">
    <property type="entry name" value="TATA-BOX BINDING PROTEIN ASSOCIATED FACTOR 7"/>
    <property type="match status" value="1"/>
</dbReference>
<comment type="subcellular location">
    <subcellularLocation>
        <location evidence="1">Nucleus</location>
    </subcellularLocation>
</comment>
<dbReference type="GO" id="GO:0051123">
    <property type="term" value="P:RNA polymerase II preinitiation complex assembly"/>
    <property type="evidence" value="ECO:0007669"/>
    <property type="project" value="TreeGrafter"/>
</dbReference>
<keyword evidence="3" id="KW-0805">Transcription regulation</keyword>
<comment type="similarity">
    <text evidence="2">Belongs to the TAF7 family.</text>
</comment>
<dbReference type="PANTHER" id="PTHR12228">
    <property type="entry name" value="TRANSCRIPTION INITIATION FACTOR TFIID 55 KD SUBUNIT-RELATED"/>
    <property type="match status" value="1"/>
</dbReference>
<evidence type="ECO:0000256" key="3">
    <source>
        <dbReference type="ARBA" id="ARBA00023015"/>
    </source>
</evidence>
<feature type="compositionally biased region" description="Acidic residues" evidence="7">
    <location>
        <begin position="500"/>
        <end position="523"/>
    </location>
</feature>
<dbReference type="OrthoDB" id="153872at2759"/>
<keyword evidence="6" id="KW-0175">Coiled coil</keyword>
<dbReference type="SMART" id="SM01370">
    <property type="entry name" value="TAFII55_N"/>
    <property type="match status" value="1"/>
</dbReference>
<dbReference type="Proteomes" id="UP000193144">
    <property type="component" value="Unassembled WGS sequence"/>
</dbReference>
<dbReference type="STRING" id="1231657.A0A1Y1ZGP7"/>
<keyword evidence="5" id="KW-0539">Nucleus</keyword>
<evidence type="ECO:0000256" key="5">
    <source>
        <dbReference type="ARBA" id="ARBA00023242"/>
    </source>
</evidence>
<feature type="compositionally biased region" description="Low complexity" evidence="7">
    <location>
        <begin position="8"/>
        <end position="41"/>
    </location>
</feature>
<gene>
    <name evidence="9" type="ORF">BCR34DRAFT_568399</name>
</gene>
<proteinExistence type="inferred from homology"/>
<evidence type="ECO:0000313" key="9">
    <source>
        <dbReference type="EMBL" id="ORY09436.1"/>
    </source>
</evidence>
<dbReference type="AlphaFoldDB" id="A0A1Y1ZGP7"/>
<evidence type="ECO:0000256" key="6">
    <source>
        <dbReference type="SAM" id="Coils"/>
    </source>
</evidence>
<protein>
    <submittedName>
        <fullName evidence="9">TAFII55 protein conserved region-domain-containing protein</fullName>
    </submittedName>
</protein>
<dbReference type="InterPro" id="IPR037817">
    <property type="entry name" value="TAF7"/>
</dbReference>
<dbReference type="Pfam" id="PF04658">
    <property type="entry name" value="TAFII55_N"/>
    <property type="match status" value="1"/>
</dbReference>
<evidence type="ECO:0000256" key="4">
    <source>
        <dbReference type="ARBA" id="ARBA00023163"/>
    </source>
</evidence>
<feature type="region of interest" description="Disordered" evidence="7">
    <location>
        <begin position="483"/>
        <end position="523"/>
    </location>
</feature>
<feature type="compositionally biased region" description="Acidic residues" evidence="7">
    <location>
        <begin position="390"/>
        <end position="406"/>
    </location>
</feature>
<feature type="region of interest" description="Disordered" evidence="7">
    <location>
        <begin position="1"/>
        <end position="151"/>
    </location>
</feature>